<evidence type="ECO:0000256" key="4">
    <source>
        <dbReference type="ARBA" id="ARBA00022670"/>
    </source>
</evidence>
<evidence type="ECO:0000256" key="3">
    <source>
        <dbReference type="ARBA" id="ARBA00012759"/>
    </source>
</evidence>
<keyword evidence="10" id="KW-0539">Nucleus</keyword>
<evidence type="ECO:0000256" key="10">
    <source>
        <dbReference type="ARBA" id="ARBA00023242"/>
    </source>
</evidence>
<dbReference type="Pfam" id="PF02099">
    <property type="entry name" value="Josephin"/>
    <property type="match status" value="1"/>
</dbReference>
<feature type="active site" evidence="11">
    <location>
        <position position="131"/>
    </location>
</feature>
<keyword evidence="6 11" id="KW-0378">Hydrolase</keyword>
<dbReference type="InterPro" id="IPR006155">
    <property type="entry name" value="Josephin"/>
</dbReference>
<dbReference type="SMART" id="SM01246">
    <property type="entry name" value="Josephin"/>
    <property type="match status" value="1"/>
</dbReference>
<feature type="coiled-coil region" evidence="12">
    <location>
        <begin position="288"/>
        <end position="315"/>
    </location>
</feature>
<evidence type="ECO:0000256" key="8">
    <source>
        <dbReference type="ARBA" id="ARBA00023015"/>
    </source>
</evidence>
<protein>
    <recommendedName>
        <fullName evidence="3">ubiquitinyl hydrolase 1</fullName>
        <ecNumber evidence="3">3.4.19.12</ecNumber>
    </recommendedName>
</protein>
<dbReference type="EMBL" id="JBBXJM010000001">
    <property type="protein sequence ID" value="KAL1412744.1"/>
    <property type="molecule type" value="Genomic_DNA"/>
</dbReference>
<keyword evidence="9" id="KW-0804">Transcription</keyword>
<evidence type="ECO:0000256" key="6">
    <source>
        <dbReference type="ARBA" id="ARBA00022801"/>
    </source>
</evidence>
<keyword evidence="12" id="KW-0175">Coiled coil</keyword>
<evidence type="ECO:0000313" key="15">
    <source>
        <dbReference type="EMBL" id="KAL1412744.1"/>
    </source>
</evidence>
<evidence type="ECO:0000256" key="12">
    <source>
        <dbReference type="SAM" id="Coils"/>
    </source>
</evidence>
<evidence type="ECO:0000313" key="16">
    <source>
        <dbReference type="Proteomes" id="UP001565368"/>
    </source>
</evidence>
<dbReference type="PRINTS" id="PR01233">
    <property type="entry name" value="JOSEPHIN"/>
</dbReference>
<evidence type="ECO:0000256" key="1">
    <source>
        <dbReference type="ARBA" id="ARBA00000707"/>
    </source>
</evidence>
<evidence type="ECO:0000256" key="7">
    <source>
        <dbReference type="ARBA" id="ARBA00022807"/>
    </source>
</evidence>
<accession>A0ABR3QDG3</accession>
<evidence type="ECO:0000256" key="5">
    <source>
        <dbReference type="ARBA" id="ARBA00022786"/>
    </source>
</evidence>
<keyword evidence="4" id="KW-0645">Protease</keyword>
<dbReference type="Proteomes" id="UP001565368">
    <property type="component" value="Unassembled WGS sequence"/>
</dbReference>
<comment type="catalytic activity">
    <reaction evidence="1">
        <text>Thiol-dependent hydrolysis of ester, thioester, amide, peptide and isopeptide bonds formed by the C-terminal Gly of ubiquitin (a 76-residue protein attached to proteins as an intracellular targeting signal).</text>
        <dbReference type="EC" id="3.4.19.12"/>
    </reaction>
</comment>
<keyword evidence="5" id="KW-0833">Ubl conjugation pathway</keyword>
<feature type="compositionally biased region" description="Low complexity" evidence="13">
    <location>
        <begin position="386"/>
        <end position="398"/>
    </location>
</feature>
<proteinExistence type="predicted"/>
<dbReference type="GeneID" id="95981534"/>
<evidence type="ECO:0000256" key="9">
    <source>
        <dbReference type="ARBA" id="ARBA00023163"/>
    </source>
</evidence>
<feature type="compositionally biased region" description="Acidic residues" evidence="13">
    <location>
        <begin position="401"/>
        <end position="424"/>
    </location>
</feature>
<dbReference type="InterPro" id="IPR033865">
    <property type="entry name" value="Ataxin-3"/>
</dbReference>
<dbReference type="PROSITE" id="PS50957">
    <property type="entry name" value="JOSEPHIN"/>
    <property type="match status" value="1"/>
</dbReference>
<comment type="subcellular location">
    <subcellularLocation>
        <location evidence="2">Nucleus</location>
    </subcellularLocation>
</comment>
<feature type="active site" evidence="11">
    <location>
        <position position="19"/>
    </location>
</feature>
<feature type="region of interest" description="Disordered" evidence="13">
    <location>
        <begin position="371"/>
        <end position="442"/>
    </location>
</feature>
<feature type="domain" description="Josephin" evidence="14">
    <location>
        <begin position="4"/>
        <end position="177"/>
    </location>
</feature>
<feature type="active site" evidence="11">
    <location>
        <position position="114"/>
    </location>
</feature>
<gene>
    <name evidence="15" type="ORF">Q8F55_000491</name>
</gene>
<dbReference type="EC" id="3.4.19.12" evidence="3"/>
<keyword evidence="16" id="KW-1185">Reference proteome</keyword>
<comment type="caution">
    <text evidence="15">The sequence shown here is derived from an EMBL/GenBank/DDBJ whole genome shotgun (WGS) entry which is preliminary data.</text>
</comment>
<keyword evidence="8" id="KW-0805">Transcription regulation</keyword>
<organism evidence="15 16">
    <name type="scientific">Vanrija albida</name>
    <dbReference type="NCBI Taxonomy" id="181172"/>
    <lineage>
        <taxon>Eukaryota</taxon>
        <taxon>Fungi</taxon>
        <taxon>Dikarya</taxon>
        <taxon>Basidiomycota</taxon>
        <taxon>Agaricomycotina</taxon>
        <taxon>Tremellomycetes</taxon>
        <taxon>Trichosporonales</taxon>
        <taxon>Trichosporonaceae</taxon>
        <taxon>Vanrija</taxon>
    </lineage>
</organism>
<dbReference type="Gene3D" id="1.10.287.10">
    <property type="entry name" value="S15/NS1, RNA-binding"/>
    <property type="match status" value="1"/>
</dbReference>
<dbReference type="PANTHER" id="PTHR14159">
    <property type="entry name" value="ATAXIN-3-RELATED"/>
    <property type="match status" value="1"/>
</dbReference>
<evidence type="ECO:0000259" key="14">
    <source>
        <dbReference type="PROSITE" id="PS50957"/>
    </source>
</evidence>
<feature type="region of interest" description="Disordered" evidence="13">
    <location>
        <begin position="165"/>
        <end position="184"/>
    </location>
</feature>
<evidence type="ECO:0000256" key="2">
    <source>
        <dbReference type="ARBA" id="ARBA00004123"/>
    </source>
</evidence>
<name>A0ABR3QDG3_9TREE</name>
<keyword evidence="7" id="KW-0788">Thiol protease</keyword>
<feature type="region of interest" description="Disordered" evidence="13">
    <location>
        <begin position="209"/>
        <end position="286"/>
    </location>
</feature>
<dbReference type="Gene3D" id="3.90.70.40">
    <property type="match status" value="1"/>
</dbReference>
<dbReference type="RefSeq" id="XP_069212688.1">
    <property type="nucleotide sequence ID" value="XM_069349144.1"/>
</dbReference>
<dbReference type="PANTHER" id="PTHR14159:SF0">
    <property type="entry name" value="ATAXIN-3-RELATED"/>
    <property type="match status" value="1"/>
</dbReference>
<evidence type="ECO:0000256" key="13">
    <source>
        <dbReference type="SAM" id="MobiDB-lite"/>
    </source>
</evidence>
<feature type="compositionally biased region" description="Acidic residues" evidence="13">
    <location>
        <begin position="259"/>
        <end position="268"/>
    </location>
</feature>
<sequence length="442" mass="48770">MDLVPYIFHELQEPGSLLCAQHCLNNLLQQPVYTEIDLADLARRLDDAESAATYRAPGAKSYNYDDTGFFSISVLEKAMQVWDLTLVRWRGEAMRPFQEHPEVQAAFILNLESHWFALRRFGDSTRWYNLNSFLRAPEWISPTYLQMVLKQAEEEGYSVFAVRRSGEGAGEEPTDVGEAAGWEDGGIGILPESGADVMAAELGPVHGRGGGVAPPTFATTMGVAGPSQPRSAPEATTADEEDTPAAGSGRYRRRQADPTADDVDEVDQEPQPSRSYRNSRRGRGSLARDAYEQMLDELNARAAEDEEELDIDDAEAVAAARNARVERGLALAEQFYGGPTDFAYHNRSYDDEDEALQAALKASMADLPPDFVLPELKPKDQPVPRTAASASPPTEEAPVVAEDDEYATAEEEEEELPEDDDDAPAQELSPDEIRRARLARFQ</sequence>
<evidence type="ECO:0000256" key="11">
    <source>
        <dbReference type="PROSITE-ProRule" id="PRU00331"/>
    </source>
</evidence>
<reference evidence="15 16" key="1">
    <citation type="submission" date="2023-08" db="EMBL/GenBank/DDBJ databases">
        <title>Annotated Genome Sequence of Vanrija albida AlHP1.</title>
        <authorList>
            <person name="Herzog R."/>
        </authorList>
    </citation>
    <scope>NUCLEOTIDE SEQUENCE [LARGE SCALE GENOMIC DNA]</scope>
    <source>
        <strain evidence="15 16">AlHP1</strain>
    </source>
</reference>